<reference evidence="1 2" key="1">
    <citation type="submission" date="2018-10" db="EMBL/GenBank/DDBJ databases">
        <title>Natrarchaeobius chitinivorans gen. nov., sp. nov., and Natrarchaeobius haloalkaliphilus sp. nov., alkaliphilic, chitin-utilizing haloarchaea from hypersaline alkaline lakes.</title>
        <authorList>
            <person name="Sorokin D.Y."/>
            <person name="Elcheninov A.G."/>
            <person name="Kostrikina N.A."/>
            <person name="Bale N.J."/>
            <person name="Sinninghe Damste J.S."/>
            <person name="Khijniak T.V."/>
            <person name="Kublanov I.V."/>
            <person name="Toshchakov S.V."/>
        </authorList>
    </citation>
    <scope>NUCLEOTIDE SEQUENCE [LARGE SCALE GENOMIC DNA]</scope>
    <source>
        <strain evidence="1 2">AArcht7</strain>
    </source>
</reference>
<accession>A0A3N6NH87</accession>
<evidence type="ECO:0000313" key="2">
    <source>
        <dbReference type="Proteomes" id="UP000281431"/>
    </source>
</evidence>
<name>A0A3N6NH87_NATCH</name>
<keyword evidence="2" id="KW-1185">Reference proteome</keyword>
<sequence>MESDSGIARTRSGRFNYFELRSNGLGTLSSPNRPSVAIVFDVVTDALRPARAIATRVLECRLRFR</sequence>
<comment type="caution">
    <text evidence="1">The sequence shown here is derived from an EMBL/GenBank/DDBJ whole genome shotgun (WGS) entry which is preliminary data.</text>
</comment>
<gene>
    <name evidence="1" type="ORF">EA472_17590</name>
</gene>
<dbReference type="AlphaFoldDB" id="A0A3N6NH87"/>
<dbReference type="Proteomes" id="UP000281431">
    <property type="component" value="Unassembled WGS sequence"/>
</dbReference>
<organism evidence="1 2">
    <name type="scientific">Natrarchaeobius chitinivorans</name>
    <dbReference type="NCBI Taxonomy" id="1679083"/>
    <lineage>
        <taxon>Archaea</taxon>
        <taxon>Methanobacteriati</taxon>
        <taxon>Methanobacteriota</taxon>
        <taxon>Stenosarchaea group</taxon>
        <taxon>Halobacteria</taxon>
        <taxon>Halobacteriales</taxon>
        <taxon>Natrialbaceae</taxon>
        <taxon>Natrarchaeobius</taxon>
    </lineage>
</organism>
<protein>
    <submittedName>
        <fullName evidence="1">Uncharacterized protein</fullName>
    </submittedName>
</protein>
<proteinExistence type="predicted"/>
<evidence type="ECO:0000313" key="1">
    <source>
        <dbReference type="EMBL" id="RQG98432.1"/>
    </source>
</evidence>
<dbReference type="EMBL" id="REFZ01000015">
    <property type="protein sequence ID" value="RQG98432.1"/>
    <property type="molecule type" value="Genomic_DNA"/>
</dbReference>